<dbReference type="InterPro" id="IPR005754">
    <property type="entry name" value="Sortase"/>
</dbReference>
<dbReference type="InterPro" id="IPR023365">
    <property type="entry name" value="Sortase_dom-sf"/>
</dbReference>
<keyword evidence="1" id="KW-0378">Hydrolase</keyword>
<dbReference type="CDD" id="cd05828">
    <property type="entry name" value="Sortase_D_1"/>
    <property type="match status" value="1"/>
</dbReference>
<dbReference type="Gene3D" id="2.40.260.10">
    <property type="entry name" value="Sortase"/>
    <property type="match status" value="1"/>
</dbReference>
<gene>
    <name evidence="4" type="ORF">GX453_00705</name>
</gene>
<evidence type="ECO:0000256" key="2">
    <source>
        <dbReference type="PIRSR" id="PIRSR605754-1"/>
    </source>
</evidence>
<evidence type="ECO:0000313" key="4">
    <source>
        <dbReference type="EMBL" id="NLH34551.1"/>
    </source>
</evidence>
<evidence type="ECO:0000256" key="3">
    <source>
        <dbReference type="SAM" id="Phobius"/>
    </source>
</evidence>
<comment type="caution">
    <text evidence="4">The sequence shown here is derived from an EMBL/GenBank/DDBJ whole genome shotgun (WGS) entry which is preliminary data.</text>
</comment>
<accession>A0A847J1V8</accession>
<dbReference type="InterPro" id="IPR041999">
    <property type="entry name" value="Sortase_D_1"/>
</dbReference>
<evidence type="ECO:0000256" key="1">
    <source>
        <dbReference type="ARBA" id="ARBA00022801"/>
    </source>
</evidence>
<dbReference type="SUPFAM" id="SSF63817">
    <property type="entry name" value="Sortase"/>
    <property type="match status" value="1"/>
</dbReference>
<evidence type="ECO:0000313" key="5">
    <source>
        <dbReference type="Proteomes" id="UP000559962"/>
    </source>
</evidence>
<dbReference type="EMBL" id="JAAYVO010000011">
    <property type="protein sequence ID" value="NLH34551.1"/>
    <property type="molecule type" value="Genomic_DNA"/>
</dbReference>
<feature type="active site" description="Acyl-thioester intermediate" evidence="2">
    <location>
        <position position="195"/>
    </location>
</feature>
<feature type="transmembrane region" description="Helical" evidence="3">
    <location>
        <begin position="7"/>
        <end position="28"/>
    </location>
</feature>
<sequence length="224" mass="24912">MKKWRRFGAYFYVPLIFMVLGYVMIYIVGKPVINFATSATSLLLLNDEPKFKQQSLDLTAKSDVTNQKVADGKLLASSMTYPEKGSRYGDVIVNQVDINIPLYYGDSSDILALGAGMYGNSKFPGEKGTTIIGGHNRPIFGKISYLNVGEKFEIKTSYGEFTYEVTSTQIIQADDPMVMTELAQNQESRAFLYTCYPLDAIGFSPQRFVVIGKQVTGPVIDENN</sequence>
<dbReference type="NCBIfam" id="TIGR01076">
    <property type="entry name" value="sortase_fam"/>
    <property type="match status" value="1"/>
</dbReference>
<keyword evidence="3" id="KW-1133">Transmembrane helix</keyword>
<protein>
    <submittedName>
        <fullName evidence="4">Class D sortase</fullName>
    </submittedName>
</protein>
<organism evidence="4 5">
    <name type="scientific">Pseudolactococcus chungangensis</name>
    <dbReference type="NCBI Taxonomy" id="451457"/>
    <lineage>
        <taxon>Bacteria</taxon>
        <taxon>Bacillati</taxon>
        <taxon>Bacillota</taxon>
        <taxon>Bacilli</taxon>
        <taxon>Lactobacillales</taxon>
        <taxon>Streptococcaceae</taxon>
        <taxon>Pseudolactococcus</taxon>
    </lineage>
</organism>
<keyword evidence="3" id="KW-0812">Transmembrane</keyword>
<dbReference type="Proteomes" id="UP000559962">
    <property type="component" value="Unassembled WGS sequence"/>
</dbReference>
<dbReference type="Pfam" id="PF04203">
    <property type="entry name" value="Sortase"/>
    <property type="match status" value="1"/>
</dbReference>
<dbReference type="GO" id="GO:0016787">
    <property type="term" value="F:hydrolase activity"/>
    <property type="evidence" value="ECO:0007669"/>
    <property type="project" value="UniProtKB-KW"/>
</dbReference>
<name>A0A847J1V8_9LACT</name>
<feature type="active site" description="Proton donor/acceptor" evidence="2">
    <location>
        <position position="135"/>
    </location>
</feature>
<reference evidence="4 5" key="1">
    <citation type="journal article" date="2020" name="Biotechnol. Biofuels">
        <title>New insights from the biogas microbiome by comprehensive genome-resolved metagenomics of nearly 1600 species originating from multiple anaerobic digesters.</title>
        <authorList>
            <person name="Campanaro S."/>
            <person name="Treu L."/>
            <person name="Rodriguez-R L.M."/>
            <person name="Kovalovszki A."/>
            <person name="Ziels R.M."/>
            <person name="Maus I."/>
            <person name="Zhu X."/>
            <person name="Kougias P.G."/>
            <person name="Basile A."/>
            <person name="Luo G."/>
            <person name="Schluter A."/>
            <person name="Konstantinidis K.T."/>
            <person name="Angelidaki I."/>
        </authorList>
    </citation>
    <scope>NUCLEOTIDE SEQUENCE [LARGE SCALE GENOMIC DNA]</scope>
    <source>
        <strain evidence="4">AS27yjCOA_61</strain>
    </source>
</reference>
<keyword evidence="3" id="KW-0472">Membrane</keyword>
<proteinExistence type="predicted"/>
<dbReference type="AlphaFoldDB" id="A0A847J1V8"/>